<name>A0A4R8XZP0_9MICO</name>
<reference evidence="2 3" key="1">
    <citation type="submission" date="2019-03" db="EMBL/GenBank/DDBJ databases">
        <title>Genomics of glacier-inhabiting Cryobacterium strains.</title>
        <authorList>
            <person name="Liu Q."/>
            <person name="Xin Y.-H."/>
        </authorList>
    </citation>
    <scope>NUCLEOTIDE SEQUENCE [LARGE SCALE GENOMIC DNA]</scope>
    <source>
        <strain evidence="2 3">TMT2-48-2</strain>
    </source>
</reference>
<evidence type="ECO:0000313" key="2">
    <source>
        <dbReference type="EMBL" id="TFC83517.1"/>
    </source>
</evidence>
<dbReference type="Proteomes" id="UP000298433">
    <property type="component" value="Unassembled WGS sequence"/>
</dbReference>
<keyword evidence="3" id="KW-1185">Reference proteome</keyword>
<dbReference type="InterPro" id="IPR057204">
    <property type="entry name" value="DUF7882"/>
</dbReference>
<evidence type="ECO:0000259" key="1">
    <source>
        <dbReference type="Pfam" id="PF25355"/>
    </source>
</evidence>
<dbReference type="Pfam" id="PF25355">
    <property type="entry name" value="DUF7882"/>
    <property type="match status" value="1"/>
</dbReference>
<dbReference type="EMBL" id="SOGN01000013">
    <property type="protein sequence ID" value="TFC83517.1"/>
    <property type="molecule type" value="Genomic_DNA"/>
</dbReference>
<dbReference type="OrthoDB" id="5123855at2"/>
<protein>
    <submittedName>
        <fullName evidence="2">ATP-dependent DNA ligase</fullName>
    </submittedName>
</protein>
<gene>
    <name evidence="2" type="ORF">E3T23_01985</name>
</gene>
<organism evidence="2 3">
    <name type="scientific">Cryobacterium cheniae</name>
    <dbReference type="NCBI Taxonomy" id="1259262"/>
    <lineage>
        <taxon>Bacteria</taxon>
        <taxon>Bacillati</taxon>
        <taxon>Actinomycetota</taxon>
        <taxon>Actinomycetes</taxon>
        <taxon>Micrococcales</taxon>
        <taxon>Microbacteriaceae</taxon>
        <taxon>Cryobacterium</taxon>
    </lineage>
</organism>
<dbReference type="AlphaFoldDB" id="A0A4R8XZP0"/>
<sequence length="104" mass="11662">MGRLTYNSRMTVSFDDRTLAHLQSAINIKLQHQEGFHFTWSDEPHAVGSGRNAIWIHPGIPLSFKFSTAHPPHLNRSWLEALLRTANTTTGLELVPEPPHPTTG</sequence>
<accession>A0A4R8XZP0</accession>
<dbReference type="GO" id="GO:0016874">
    <property type="term" value="F:ligase activity"/>
    <property type="evidence" value="ECO:0007669"/>
    <property type="project" value="UniProtKB-KW"/>
</dbReference>
<comment type="caution">
    <text evidence="2">The sequence shown here is derived from an EMBL/GenBank/DDBJ whole genome shotgun (WGS) entry which is preliminary data.</text>
</comment>
<keyword evidence="2" id="KW-0436">Ligase</keyword>
<proteinExistence type="predicted"/>
<feature type="domain" description="DUF7882" evidence="1">
    <location>
        <begin position="1"/>
        <end position="97"/>
    </location>
</feature>
<evidence type="ECO:0000313" key="3">
    <source>
        <dbReference type="Proteomes" id="UP000298433"/>
    </source>
</evidence>